<evidence type="ECO:0000256" key="14">
    <source>
        <dbReference type="ARBA" id="ARBA00023128"/>
    </source>
</evidence>
<comment type="subcellular location">
    <subcellularLocation>
        <location evidence="2 17">Mitochondrion membrane</location>
        <topology evidence="2 17">Multi-pass membrane protein</topology>
    </subcellularLocation>
</comment>
<keyword evidence="10 17" id="KW-0249">Electron transport</keyword>
<evidence type="ECO:0000256" key="13">
    <source>
        <dbReference type="ARBA" id="ARBA00023075"/>
    </source>
</evidence>
<feature type="transmembrane region" description="Helical" evidence="17">
    <location>
        <begin position="88"/>
        <end position="105"/>
    </location>
</feature>
<evidence type="ECO:0000256" key="17">
    <source>
        <dbReference type="RuleBase" id="RU003297"/>
    </source>
</evidence>
<dbReference type="InterPro" id="IPR001750">
    <property type="entry name" value="ND/Mrp_TM"/>
</dbReference>
<sequence>MMSLVMYMLFVLPVVFLSSEWVVLLLLLFLMCIMLNSSWCLTVYSFFSYSMGYDVLSFGLIILSLLITSLMILASSSVFSNRVGVSDFLFVVCLLLLFLMLSFSMSGIFSFYVFFEASIIPTMLLIFGWGYQPERLTAGLYLLFYTLFASLPLLLGIFYIYVSSGSVYYYGCYSFDSGVYLYLSMVMAFLISMPMFFFHFWLPKAHVEAPISGSMILAGVLLKLGGYGLLRITPFIYKTSVVLGYLFIAISLLGMVLVGLFCLFQTDIKSLIAYSSVSHMGLVVGGIFIMSYWGFFGSLVMMIGHGLCSSGLFCLANIIYERSHSRSFMINSGVISFMPSMSLFWFLLCVNNMAAPPSLNLVGEVFLIGGLVGWSLFSMLFLFISSFLSCCYSLFLYSYINHGSLYAGMSGLSNCQVREYMLVFFHWVPLNLLIMKCDVYSMWL</sequence>
<keyword evidence="15 17" id="KW-0472">Membrane</keyword>
<keyword evidence="7 17" id="KW-0679">Respiratory chain</keyword>
<keyword evidence="11 17" id="KW-1133">Transmembrane helix</keyword>
<dbReference type="EMBL" id="MW619701">
    <property type="protein sequence ID" value="UPL66006.1"/>
    <property type="molecule type" value="Genomic_DNA"/>
</dbReference>
<evidence type="ECO:0000256" key="8">
    <source>
        <dbReference type="ARBA" id="ARBA00022692"/>
    </source>
</evidence>
<comment type="function">
    <text evidence="1">Core subunit of the mitochondrial membrane respiratory chain NADH dehydrogenase (Complex I) that is believed to belong to the minimal assembly required for catalysis. Complex I functions in the transfer of electrons from NADH to the respiratory chain. The immediate electron acceptor for the enzyme is believed to be ubiquinone.</text>
</comment>
<evidence type="ECO:0000256" key="10">
    <source>
        <dbReference type="ARBA" id="ARBA00022982"/>
    </source>
</evidence>
<dbReference type="GO" id="GO:0042773">
    <property type="term" value="P:ATP synthesis coupled electron transport"/>
    <property type="evidence" value="ECO:0007669"/>
    <property type="project" value="InterPro"/>
</dbReference>
<evidence type="ECO:0000256" key="5">
    <source>
        <dbReference type="ARBA" id="ARBA00021006"/>
    </source>
</evidence>
<feature type="transmembrane region" description="Helical" evidence="17">
    <location>
        <begin position="242"/>
        <end position="264"/>
    </location>
</feature>
<feature type="transmembrane region" description="Helical" evidence="17">
    <location>
        <begin position="56"/>
        <end position="76"/>
    </location>
</feature>
<dbReference type="GO" id="GO:0048039">
    <property type="term" value="F:ubiquinone binding"/>
    <property type="evidence" value="ECO:0007669"/>
    <property type="project" value="TreeGrafter"/>
</dbReference>
<dbReference type="InterPro" id="IPR000260">
    <property type="entry name" value="NADH4_N"/>
</dbReference>
<proteinExistence type="inferred from homology"/>
<dbReference type="PRINTS" id="PR01437">
    <property type="entry name" value="NUOXDRDTASE4"/>
</dbReference>
<organism evidence="20">
    <name type="scientific">Embiophila sp</name>
    <dbReference type="NCBI Taxonomy" id="2931291"/>
    <lineage>
        <taxon>Eukaryota</taxon>
        <taxon>Metazoa</taxon>
        <taxon>Ecdysozoa</taxon>
        <taxon>Arthropoda</taxon>
        <taxon>Hexapoda</taxon>
        <taxon>Insecta</taxon>
        <taxon>Pterygota</taxon>
        <taxon>Neoptera</taxon>
        <taxon>Paraneoptera</taxon>
        <taxon>Hemiptera</taxon>
        <taxon>Heteroptera</taxon>
        <taxon>Panheteroptera</taxon>
        <taxon>Cimicomorpha</taxon>
        <taxon>Plokiophilidae</taxon>
        <taxon>Embiophila</taxon>
    </lineage>
</organism>
<feature type="transmembrane region" description="Helical" evidence="17">
    <location>
        <begin position="7"/>
        <end position="36"/>
    </location>
</feature>
<dbReference type="GO" id="GO:0015990">
    <property type="term" value="P:electron transport coupled proton transport"/>
    <property type="evidence" value="ECO:0007669"/>
    <property type="project" value="TreeGrafter"/>
</dbReference>
<accession>A0A8T9ZY64</accession>
<keyword evidence="8 17" id="KW-0812">Transmembrane</keyword>
<keyword evidence="6 17" id="KW-0813">Transport</keyword>
<feature type="domain" description="NADH:quinone oxidoreductase/Mrp antiporter transmembrane" evidence="18">
    <location>
        <begin position="108"/>
        <end position="389"/>
    </location>
</feature>
<evidence type="ECO:0000256" key="9">
    <source>
        <dbReference type="ARBA" id="ARBA00022967"/>
    </source>
</evidence>
<feature type="transmembrane region" description="Helical" evidence="17">
    <location>
        <begin position="138"/>
        <end position="161"/>
    </location>
</feature>
<evidence type="ECO:0000256" key="16">
    <source>
        <dbReference type="ARBA" id="ARBA00049551"/>
    </source>
</evidence>
<dbReference type="InterPro" id="IPR003918">
    <property type="entry name" value="NADH_UbQ_OxRdtase"/>
</dbReference>
<dbReference type="GO" id="GO:0003954">
    <property type="term" value="F:NADH dehydrogenase activity"/>
    <property type="evidence" value="ECO:0007669"/>
    <property type="project" value="TreeGrafter"/>
</dbReference>
<evidence type="ECO:0000313" key="20">
    <source>
        <dbReference type="EMBL" id="UPL66006.1"/>
    </source>
</evidence>
<keyword evidence="9" id="KW-1278">Translocase</keyword>
<feature type="transmembrane region" description="Helical" evidence="17">
    <location>
        <begin position="299"/>
        <end position="320"/>
    </location>
</feature>
<dbReference type="AlphaFoldDB" id="A0A8T9ZY64"/>
<reference evidence="20" key="1">
    <citation type="journal article" date="2022" name="Cladistics">
        <title>Diversification of the phytophagous lineages of true bugs (Insecta: Hemiptera: Heteroptera) shortly after that of the flowering plants.</title>
        <authorList>
            <person name="Ye F."/>
            <person name="Kment P."/>
            <person name="Redei D."/>
            <person name="Luo J.Y."/>
            <person name="Wang Y.H."/>
            <person name="Kuechler S.M."/>
            <person name="Zhang W.W."/>
            <person name="Chen P.P."/>
            <person name="Wu H.Y."/>
            <person name="Wu Y.Z."/>
            <person name="Sun X.Y."/>
            <person name="Ding L."/>
            <person name="Wang Y.R."/>
            <person name="Xie Q."/>
        </authorList>
    </citation>
    <scope>NUCLEOTIDE SEQUENCE</scope>
</reference>
<keyword evidence="14 17" id="KW-0496">Mitochondrion</keyword>
<evidence type="ECO:0000256" key="12">
    <source>
        <dbReference type="ARBA" id="ARBA00023027"/>
    </source>
</evidence>
<protein>
    <recommendedName>
        <fullName evidence="5 17">NADH-ubiquinone oxidoreductase chain 4</fullName>
        <ecNumber evidence="4 17">7.1.1.2</ecNumber>
    </recommendedName>
</protein>
<feature type="transmembrane region" description="Helical" evidence="17">
    <location>
        <begin position="374"/>
        <end position="399"/>
    </location>
</feature>
<evidence type="ECO:0000256" key="6">
    <source>
        <dbReference type="ARBA" id="ARBA00022448"/>
    </source>
</evidence>
<dbReference type="Pfam" id="PF01059">
    <property type="entry name" value="Oxidored_q5_N"/>
    <property type="match status" value="1"/>
</dbReference>
<geneLocation type="mitochondrion" evidence="20"/>
<evidence type="ECO:0000256" key="11">
    <source>
        <dbReference type="ARBA" id="ARBA00022989"/>
    </source>
</evidence>
<evidence type="ECO:0000256" key="3">
    <source>
        <dbReference type="ARBA" id="ARBA00009025"/>
    </source>
</evidence>
<keyword evidence="13 17" id="KW-0830">Ubiquinone</keyword>
<feature type="transmembrane region" description="Helical" evidence="17">
    <location>
        <begin position="271"/>
        <end position="293"/>
    </location>
</feature>
<evidence type="ECO:0000259" key="19">
    <source>
        <dbReference type="Pfam" id="PF01059"/>
    </source>
</evidence>
<evidence type="ECO:0000256" key="7">
    <source>
        <dbReference type="ARBA" id="ARBA00022660"/>
    </source>
</evidence>
<dbReference type="PANTHER" id="PTHR43507">
    <property type="entry name" value="NADH-UBIQUINONE OXIDOREDUCTASE CHAIN 4"/>
    <property type="match status" value="1"/>
</dbReference>
<evidence type="ECO:0000259" key="18">
    <source>
        <dbReference type="Pfam" id="PF00361"/>
    </source>
</evidence>
<dbReference type="Pfam" id="PF00361">
    <property type="entry name" value="Proton_antipo_M"/>
    <property type="match status" value="1"/>
</dbReference>
<comment type="function">
    <text evidence="17">Core subunit of the mitochondrial membrane respiratory chain NADH dehydrogenase (Complex I) which catalyzes electron transfer from NADH through the respiratory chain, using ubiquinone as an electron acceptor. Essential for the catalytic activity and assembly of complex I.</text>
</comment>
<dbReference type="EC" id="7.1.1.2" evidence="4 17"/>
<name>A0A8T9ZY64_9HEMI</name>
<feature type="domain" description="NADH:ubiquinone oxidoreductase chain 4 N-terminal" evidence="19">
    <location>
        <begin position="1"/>
        <end position="101"/>
    </location>
</feature>
<dbReference type="GO" id="GO:0008137">
    <property type="term" value="F:NADH dehydrogenase (ubiquinone) activity"/>
    <property type="evidence" value="ECO:0007669"/>
    <property type="project" value="UniProtKB-UniRule"/>
</dbReference>
<comment type="catalytic activity">
    <reaction evidence="16 17">
        <text>a ubiquinone + NADH + 5 H(+)(in) = a ubiquinol + NAD(+) + 4 H(+)(out)</text>
        <dbReference type="Rhea" id="RHEA:29091"/>
        <dbReference type="Rhea" id="RHEA-COMP:9565"/>
        <dbReference type="Rhea" id="RHEA-COMP:9566"/>
        <dbReference type="ChEBI" id="CHEBI:15378"/>
        <dbReference type="ChEBI" id="CHEBI:16389"/>
        <dbReference type="ChEBI" id="CHEBI:17976"/>
        <dbReference type="ChEBI" id="CHEBI:57540"/>
        <dbReference type="ChEBI" id="CHEBI:57945"/>
        <dbReference type="EC" id="7.1.1.2"/>
    </reaction>
</comment>
<keyword evidence="12 17" id="KW-0520">NAD</keyword>
<evidence type="ECO:0000256" key="1">
    <source>
        <dbReference type="ARBA" id="ARBA00003257"/>
    </source>
</evidence>
<evidence type="ECO:0000256" key="2">
    <source>
        <dbReference type="ARBA" id="ARBA00004225"/>
    </source>
</evidence>
<dbReference type="PANTHER" id="PTHR43507:SF20">
    <property type="entry name" value="NADH-UBIQUINONE OXIDOREDUCTASE CHAIN 4"/>
    <property type="match status" value="1"/>
</dbReference>
<dbReference type="GO" id="GO:0031966">
    <property type="term" value="C:mitochondrial membrane"/>
    <property type="evidence" value="ECO:0007669"/>
    <property type="project" value="UniProtKB-SubCell"/>
</dbReference>
<comment type="similarity">
    <text evidence="3 17">Belongs to the complex I subunit 4 family.</text>
</comment>
<feature type="transmembrane region" description="Helical" evidence="17">
    <location>
        <begin position="181"/>
        <end position="202"/>
    </location>
</feature>
<feature type="transmembrane region" description="Helical" evidence="17">
    <location>
        <begin position="111"/>
        <end position="131"/>
    </location>
</feature>
<evidence type="ECO:0000256" key="15">
    <source>
        <dbReference type="ARBA" id="ARBA00023136"/>
    </source>
</evidence>
<feature type="transmembrane region" description="Helical" evidence="17">
    <location>
        <begin position="332"/>
        <end position="354"/>
    </location>
</feature>
<evidence type="ECO:0000256" key="4">
    <source>
        <dbReference type="ARBA" id="ARBA00012944"/>
    </source>
</evidence>
<feature type="transmembrane region" description="Helical" evidence="17">
    <location>
        <begin position="209"/>
        <end position="230"/>
    </location>
</feature>